<organism evidence="1 2">
    <name type="scientific">Streptomyces aurantiacus JA 4570</name>
    <dbReference type="NCBI Taxonomy" id="1286094"/>
    <lineage>
        <taxon>Bacteria</taxon>
        <taxon>Bacillati</taxon>
        <taxon>Actinomycetota</taxon>
        <taxon>Actinomycetes</taxon>
        <taxon>Kitasatosporales</taxon>
        <taxon>Streptomycetaceae</taxon>
        <taxon>Streptomyces</taxon>
        <taxon>Streptomyces aurantiacus group</taxon>
    </lineage>
</organism>
<reference evidence="1 2" key="1">
    <citation type="submission" date="2013-02" db="EMBL/GenBank/DDBJ databases">
        <title>Draft Genome Sequence of Streptomyces aurantiacus, Which Produces Setomimycin.</title>
        <authorList>
            <person name="Gruening B.A."/>
            <person name="Praeg A."/>
            <person name="Erxleben A."/>
            <person name="Guenther S."/>
            <person name="Mueller M."/>
        </authorList>
    </citation>
    <scope>NUCLEOTIDE SEQUENCE [LARGE SCALE GENOMIC DNA]</scope>
    <source>
        <strain evidence="1 2">JA 4570</strain>
    </source>
</reference>
<comment type="caution">
    <text evidence="1">The sequence shown here is derived from an EMBL/GenBank/DDBJ whole genome shotgun (WGS) entry which is preliminary data.</text>
</comment>
<dbReference type="NCBIfam" id="NF038082">
    <property type="entry name" value="phiSA1p31"/>
    <property type="match status" value="1"/>
</dbReference>
<dbReference type="AlphaFoldDB" id="S3ZCM0"/>
<protein>
    <submittedName>
        <fullName evidence="1">Uncharacterized protein</fullName>
    </submittedName>
</protein>
<sequence>MTSNFRFVDLDEQALVVLVERDGSYEVQNPALCNRFAAALLRGIADRLDAEHPPYPCTPGIGAEPQHERPAEPLISHAGTLDRERKMWTDGTGHAWDLSLPWTDAADRSWRWHGSLDRQGTPIMRSADGAEVQSLDVVRALWGPIAPLSGGAA</sequence>
<proteinExistence type="predicted"/>
<accession>S3ZCM0</accession>
<dbReference type="Proteomes" id="UP000014629">
    <property type="component" value="Unassembled WGS sequence"/>
</dbReference>
<evidence type="ECO:0000313" key="2">
    <source>
        <dbReference type="Proteomes" id="UP000014629"/>
    </source>
</evidence>
<dbReference type="PATRIC" id="fig|1286094.4.peg.6031"/>
<gene>
    <name evidence="1" type="ORF">STRAU_6103</name>
</gene>
<dbReference type="EMBL" id="AOPZ01000361">
    <property type="protein sequence ID" value="EPH40888.1"/>
    <property type="molecule type" value="Genomic_DNA"/>
</dbReference>
<dbReference type="OrthoDB" id="4205865at2"/>
<evidence type="ECO:0000313" key="1">
    <source>
        <dbReference type="EMBL" id="EPH40888.1"/>
    </source>
</evidence>
<keyword evidence="2" id="KW-1185">Reference proteome</keyword>
<dbReference type="RefSeq" id="WP_016644224.1">
    <property type="nucleotide sequence ID" value="NZ_AOPZ01000361.1"/>
</dbReference>
<name>S3ZCM0_9ACTN</name>